<feature type="non-terminal residue" evidence="1">
    <location>
        <position position="1"/>
    </location>
</feature>
<protein>
    <recommendedName>
        <fullName evidence="2">Transposase</fullName>
    </recommendedName>
</protein>
<reference evidence="1" key="1">
    <citation type="submission" date="2013-08" db="EMBL/GenBank/DDBJ databases">
        <authorList>
            <person name="Mendez C."/>
            <person name="Richter M."/>
            <person name="Ferrer M."/>
            <person name="Sanchez J."/>
        </authorList>
    </citation>
    <scope>NUCLEOTIDE SEQUENCE</scope>
</reference>
<dbReference type="AlphaFoldDB" id="T1BK05"/>
<reference evidence="1" key="2">
    <citation type="journal article" date="2014" name="ISME J.">
        <title>Microbial stratification in low pH oxic and suboxic macroscopic growths along an acid mine drainage.</title>
        <authorList>
            <person name="Mendez-Garcia C."/>
            <person name="Mesa V."/>
            <person name="Sprenger R.R."/>
            <person name="Richter M."/>
            <person name="Diez M.S."/>
            <person name="Solano J."/>
            <person name="Bargiela R."/>
            <person name="Golyshina O.V."/>
            <person name="Manteca A."/>
            <person name="Ramos J.L."/>
            <person name="Gallego J.R."/>
            <person name="Llorente I."/>
            <person name="Martins Dos Santos V.A."/>
            <person name="Jensen O.N."/>
            <person name="Pelaez A.I."/>
            <person name="Sanchez J."/>
            <person name="Ferrer M."/>
        </authorList>
    </citation>
    <scope>NUCLEOTIDE SEQUENCE</scope>
</reference>
<feature type="non-terminal residue" evidence="1">
    <location>
        <position position="80"/>
    </location>
</feature>
<dbReference type="Gene3D" id="1.10.10.60">
    <property type="entry name" value="Homeodomain-like"/>
    <property type="match status" value="1"/>
</dbReference>
<dbReference type="EMBL" id="AUZX01003664">
    <property type="protein sequence ID" value="EQD73296.1"/>
    <property type="molecule type" value="Genomic_DNA"/>
</dbReference>
<gene>
    <name evidence="1" type="ORF">B1A_05023</name>
</gene>
<evidence type="ECO:0008006" key="2">
    <source>
        <dbReference type="Google" id="ProtNLM"/>
    </source>
</evidence>
<organism evidence="1">
    <name type="scientific">mine drainage metagenome</name>
    <dbReference type="NCBI Taxonomy" id="410659"/>
    <lineage>
        <taxon>unclassified sequences</taxon>
        <taxon>metagenomes</taxon>
        <taxon>ecological metagenomes</taxon>
    </lineage>
</organism>
<comment type="caution">
    <text evidence="1">The sequence shown here is derived from an EMBL/GenBank/DDBJ whole genome shotgun (WGS) entry which is preliminary data.</text>
</comment>
<proteinExistence type="predicted"/>
<evidence type="ECO:0000313" key="1">
    <source>
        <dbReference type="EMBL" id="EQD73296.1"/>
    </source>
</evidence>
<accession>T1BK05</accession>
<name>T1BK05_9ZZZZ</name>
<sequence>EIREVLRLCQLGYSLRRIADLLGMDRKTIRRYLAVAKAVGFQPDSSEITDGLVTAVLVGLQPGRPGSWHGESWAELERQR</sequence>